<dbReference type="SUPFAM" id="SSF50475">
    <property type="entry name" value="FMN-binding split barrel"/>
    <property type="match status" value="1"/>
</dbReference>
<dbReference type="Gene3D" id="2.30.110.10">
    <property type="entry name" value="Electron Transport, Fmn-binding Protein, Chain A"/>
    <property type="match status" value="1"/>
</dbReference>
<dbReference type="Pfam" id="PF01243">
    <property type="entry name" value="PNPOx_N"/>
    <property type="match status" value="1"/>
</dbReference>
<protein>
    <submittedName>
        <fullName evidence="2">Pyridoxine/pyridoxamine 5'-phosphate oxidase</fullName>
    </submittedName>
</protein>
<feature type="domain" description="Pyridoxamine 5'-phosphate oxidase N-terminal" evidence="1">
    <location>
        <begin position="5"/>
        <end position="83"/>
    </location>
</feature>
<dbReference type="RefSeq" id="WP_221312765.1">
    <property type="nucleotide sequence ID" value="NZ_JACHIP010000004.1"/>
</dbReference>
<keyword evidence="3" id="KW-1185">Reference proteome</keyword>
<reference evidence="2 3" key="1">
    <citation type="submission" date="2020-08" db="EMBL/GenBank/DDBJ databases">
        <title>Genomic Encyclopedia of Type Strains, Phase IV (KMG-V): Genome sequencing to study the core and pangenomes of soil and plant-associated prokaryotes.</title>
        <authorList>
            <person name="Whitman W."/>
        </authorList>
    </citation>
    <scope>NUCLEOTIDE SEQUENCE [LARGE SCALE GENOMIC DNA]</scope>
    <source>
        <strain evidence="2 3">M8UP14</strain>
    </source>
</reference>
<sequence length="142" mass="16477">MERQELYEYMRRQRYGVLSSVSTDGTPQSALVGVAITPELDIVFDTLKTSRKYPNLLQDPRCSFVLGWHGEQTVQLEGVAEQPIGDELLRLQAIYFETWPDGAARAHWTGIVWLVVRTRWLRYSDYNFDPPRVWESKIGDQV</sequence>
<dbReference type="AlphaFoldDB" id="A0A7W7ZEK2"/>
<comment type="caution">
    <text evidence="2">The sequence shown here is derived from an EMBL/GenBank/DDBJ whole genome shotgun (WGS) entry which is preliminary data.</text>
</comment>
<evidence type="ECO:0000313" key="3">
    <source>
        <dbReference type="Proteomes" id="UP000540989"/>
    </source>
</evidence>
<proteinExistence type="predicted"/>
<gene>
    <name evidence="2" type="ORF">HDF16_002883</name>
</gene>
<accession>A0A7W7ZEK2</accession>
<dbReference type="EMBL" id="JACHIP010000004">
    <property type="protein sequence ID" value="MBB5058169.1"/>
    <property type="molecule type" value="Genomic_DNA"/>
</dbReference>
<dbReference type="Proteomes" id="UP000540989">
    <property type="component" value="Unassembled WGS sequence"/>
</dbReference>
<organism evidence="2 3">
    <name type="scientific">Granulicella aggregans</name>
    <dbReference type="NCBI Taxonomy" id="474949"/>
    <lineage>
        <taxon>Bacteria</taxon>
        <taxon>Pseudomonadati</taxon>
        <taxon>Acidobacteriota</taxon>
        <taxon>Terriglobia</taxon>
        <taxon>Terriglobales</taxon>
        <taxon>Acidobacteriaceae</taxon>
        <taxon>Granulicella</taxon>
    </lineage>
</organism>
<evidence type="ECO:0000259" key="1">
    <source>
        <dbReference type="Pfam" id="PF01243"/>
    </source>
</evidence>
<evidence type="ECO:0000313" key="2">
    <source>
        <dbReference type="EMBL" id="MBB5058169.1"/>
    </source>
</evidence>
<dbReference type="InterPro" id="IPR011576">
    <property type="entry name" value="Pyridox_Oxase_N"/>
</dbReference>
<dbReference type="InterPro" id="IPR012349">
    <property type="entry name" value="Split_barrel_FMN-bd"/>
</dbReference>
<name>A0A7W7ZEK2_9BACT</name>